<evidence type="ECO:0000256" key="4">
    <source>
        <dbReference type="ARBA" id="ARBA00023136"/>
    </source>
</evidence>
<feature type="region of interest" description="Disordered" evidence="5">
    <location>
        <begin position="305"/>
        <end position="363"/>
    </location>
</feature>
<dbReference type="InterPro" id="IPR013087">
    <property type="entry name" value="Znf_C2H2_type"/>
</dbReference>
<proteinExistence type="predicted"/>
<evidence type="ECO:0000256" key="3">
    <source>
        <dbReference type="ARBA" id="ARBA00022989"/>
    </source>
</evidence>
<dbReference type="GO" id="GO:0005385">
    <property type="term" value="F:zinc ion transmembrane transporter activity"/>
    <property type="evidence" value="ECO:0007669"/>
    <property type="project" value="TreeGrafter"/>
</dbReference>
<evidence type="ECO:0000256" key="2">
    <source>
        <dbReference type="ARBA" id="ARBA00022692"/>
    </source>
</evidence>
<keyword evidence="9" id="KW-1185">Reference proteome</keyword>
<feature type="transmembrane region" description="Helical" evidence="6">
    <location>
        <begin position="41"/>
        <end position="62"/>
    </location>
</feature>
<sequence length="363" mass="39968">MVQPKALMAALLSTGLVSVAPNVILFVFPNYATGEGAHSQLLSLGQAISAGGLLGDVFLHTLPHAAPHMERDNVGLWVMAGFVIFLVADMLMRWADPSHHSHAHHHSQQTHHDSHEDEKDHKNNNTQSAKQTETEQFRILSPKILLNLTGDALHNFTDGLAIGASFSIQDSRFLQEATMLQLMSSRGGLATVSILLHELPHELGDFATLVKAGCSKSQAILLQFVTAGAAMAGAVLGVFCVEGYGGERLLYITAGGFVYLACVTILPEVLEERVSLQFRLAQVACFCCGVAFLYGVALLEHHAGDGHHHGHGHEHHGHGHHHEHDEHHHRQLEHEHGDHHKHEEHHHHPEDHAHHDHHHHQEL</sequence>
<evidence type="ECO:0000256" key="6">
    <source>
        <dbReference type="SAM" id="Phobius"/>
    </source>
</evidence>
<feature type="transmembrane region" description="Helical" evidence="6">
    <location>
        <begin position="248"/>
        <end position="266"/>
    </location>
</feature>
<dbReference type="PROSITE" id="PS00028">
    <property type="entry name" value="ZINC_FINGER_C2H2_1"/>
    <property type="match status" value="1"/>
</dbReference>
<dbReference type="AlphaFoldDB" id="A0A9N8DLV9"/>
<feature type="compositionally biased region" description="Basic and acidic residues" evidence="5">
    <location>
        <begin position="110"/>
        <end position="123"/>
    </location>
</feature>
<feature type="compositionally biased region" description="Basic residues" evidence="5">
    <location>
        <begin position="308"/>
        <end position="321"/>
    </location>
</feature>
<dbReference type="GO" id="GO:0016020">
    <property type="term" value="C:membrane"/>
    <property type="evidence" value="ECO:0007669"/>
    <property type="project" value="UniProtKB-SubCell"/>
</dbReference>
<dbReference type="GO" id="GO:0006882">
    <property type="term" value="P:intracellular zinc ion homeostasis"/>
    <property type="evidence" value="ECO:0007669"/>
    <property type="project" value="TreeGrafter"/>
</dbReference>
<dbReference type="Proteomes" id="UP001153069">
    <property type="component" value="Unassembled WGS sequence"/>
</dbReference>
<feature type="domain" description="C2H2-type" evidence="7">
    <location>
        <begin position="285"/>
        <end position="307"/>
    </location>
</feature>
<name>A0A9N8DLV9_9STRA</name>
<dbReference type="PANTHER" id="PTHR16950:SF16">
    <property type="entry name" value="ZINC TRANSPORTER ZIP13"/>
    <property type="match status" value="1"/>
</dbReference>
<reference evidence="8" key="1">
    <citation type="submission" date="2020-06" db="EMBL/GenBank/DDBJ databases">
        <authorList>
            <consortium name="Plant Systems Biology data submission"/>
        </authorList>
    </citation>
    <scope>NUCLEOTIDE SEQUENCE</scope>
    <source>
        <strain evidence="8">D6</strain>
    </source>
</reference>
<dbReference type="InterPro" id="IPR003689">
    <property type="entry name" value="ZIP"/>
</dbReference>
<evidence type="ECO:0000313" key="8">
    <source>
        <dbReference type="EMBL" id="CAB9503114.1"/>
    </source>
</evidence>
<accession>A0A9N8DLV9</accession>
<organism evidence="8 9">
    <name type="scientific">Seminavis robusta</name>
    <dbReference type="NCBI Taxonomy" id="568900"/>
    <lineage>
        <taxon>Eukaryota</taxon>
        <taxon>Sar</taxon>
        <taxon>Stramenopiles</taxon>
        <taxon>Ochrophyta</taxon>
        <taxon>Bacillariophyta</taxon>
        <taxon>Bacillariophyceae</taxon>
        <taxon>Bacillariophycidae</taxon>
        <taxon>Naviculales</taxon>
        <taxon>Naviculaceae</taxon>
        <taxon>Seminavis</taxon>
    </lineage>
</organism>
<dbReference type="Pfam" id="PF02535">
    <property type="entry name" value="Zip"/>
    <property type="match status" value="1"/>
</dbReference>
<keyword evidence="2 6" id="KW-0812">Transmembrane</keyword>
<comment type="subcellular location">
    <subcellularLocation>
        <location evidence="1">Membrane</location>
        <topology evidence="1">Multi-pass membrane protein</topology>
    </subcellularLocation>
</comment>
<protein>
    <submittedName>
        <fullName evidence="8">Histidine-rich membrane protein KE4 homolog</fullName>
    </submittedName>
</protein>
<feature type="compositionally biased region" description="Basic and acidic residues" evidence="5">
    <location>
        <begin position="322"/>
        <end position="363"/>
    </location>
</feature>
<feature type="transmembrane region" description="Helical" evidence="6">
    <location>
        <begin position="220"/>
        <end position="241"/>
    </location>
</feature>
<feature type="region of interest" description="Disordered" evidence="5">
    <location>
        <begin position="100"/>
        <end position="134"/>
    </location>
</feature>
<gene>
    <name evidence="8" type="ORF">SEMRO_156_G070820.1</name>
</gene>
<feature type="transmembrane region" description="Helical" evidence="6">
    <location>
        <begin position="278"/>
        <end position="299"/>
    </location>
</feature>
<evidence type="ECO:0000256" key="5">
    <source>
        <dbReference type="SAM" id="MobiDB-lite"/>
    </source>
</evidence>
<feature type="compositionally biased region" description="Basic residues" evidence="5">
    <location>
        <begin position="100"/>
        <end position="109"/>
    </location>
</feature>
<keyword evidence="4 6" id="KW-0472">Membrane</keyword>
<dbReference type="EMBL" id="CAICTM010000155">
    <property type="protein sequence ID" value="CAB9503114.1"/>
    <property type="molecule type" value="Genomic_DNA"/>
</dbReference>
<feature type="transmembrane region" description="Helical" evidence="6">
    <location>
        <begin position="74"/>
        <end position="95"/>
    </location>
</feature>
<comment type="caution">
    <text evidence="8">The sequence shown here is derived from an EMBL/GenBank/DDBJ whole genome shotgun (WGS) entry which is preliminary data.</text>
</comment>
<dbReference type="PANTHER" id="PTHR16950">
    <property type="entry name" value="ZINC TRANSPORTER SLC39A7 HISTIDINE-RICH MEMBRANE PROTEIN KE4"/>
    <property type="match status" value="1"/>
</dbReference>
<dbReference type="OrthoDB" id="200954at2759"/>
<keyword evidence="3 6" id="KW-1133">Transmembrane helix</keyword>
<evidence type="ECO:0000259" key="7">
    <source>
        <dbReference type="PROSITE" id="PS00028"/>
    </source>
</evidence>
<evidence type="ECO:0000313" key="9">
    <source>
        <dbReference type="Proteomes" id="UP001153069"/>
    </source>
</evidence>
<evidence type="ECO:0000256" key="1">
    <source>
        <dbReference type="ARBA" id="ARBA00004141"/>
    </source>
</evidence>